<organism evidence="1 2">
    <name type="scientific">Deinococcus cavernae</name>
    <dbReference type="NCBI Taxonomy" id="2320857"/>
    <lineage>
        <taxon>Bacteria</taxon>
        <taxon>Thermotogati</taxon>
        <taxon>Deinococcota</taxon>
        <taxon>Deinococci</taxon>
        <taxon>Deinococcales</taxon>
        <taxon>Deinococcaceae</taxon>
        <taxon>Deinococcus</taxon>
    </lineage>
</organism>
<comment type="caution">
    <text evidence="1">The sequence shown here is derived from an EMBL/GenBank/DDBJ whole genome shotgun (WGS) entry which is preliminary data.</text>
</comment>
<dbReference type="EMBL" id="QYUJ01000030">
    <property type="protein sequence ID" value="RJF68972.1"/>
    <property type="molecule type" value="Genomic_DNA"/>
</dbReference>
<accession>A0A418UZT4</accession>
<evidence type="ECO:0000313" key="1">
    <source>
        <dbReference type="EMBL" id="RJF68972.1"/>
    </source>
</evidence>
<proteinExistence type="predicted"/>
<reference evidence="1 2" key="1">
    <citation type="submission" date="2018-09" db="EMBL/GenBank/DDBJ databases">
        <authorList>
            <person name="Zhu H."/>
        </authorList>
    </citation>
    <scope>NUCLEOTIDE SEQUENCE [LARGE SCALE GENOMIC DNA]</scope>
    <source>
        <strain evidence="1 2">K2S05-167</strain>
    </source>
</reference>
<sequence>MVRYSPTLRTRTSEVSVTVPALAAGEIKDVDVRVKMLRNDTIISVSGGPRGAPPLGCTFSPPWYSGFDGTTSEMIVRIRFSNPTSTAYAGGTQTWRLTYSD</sequence>
<evidence type="ECO:0000313" key="2">
    <source>
        <dbReference type="Proteomes" id="UP000286287"/>
    </source>
</evidence>
<keyword evidence="2" id="KW-1185">Reference proteome</keyword>
<protein>
    <submittedName>
        <fullName evidence="1">Uncharacterized protein</fullName>
    </submittedName>
</protein>
<name>A0A418UZT4_9DEIO</name>
<dbReference type="AlphaFoldDB" id="A0A418UZT4"/>
<dbReference type="Proteomes" id="UP000286287">
    <property type="component" value="Unassembled WGS sequence"/>
</dbReference>
<gene>
    <name evidence="1" type="ORF">D3875_21830</name>
</gene>